<evidence type="ECO:0000259" key="1">
    <source>
        <dbReference type="SMART" id="SM00842"/>
    </source>
</evidence>
<dbReference type="InterPro" id="IPR005883">
    <property type="entry name" value="PilM"/>
</dbReference>
<dbReference type="SUPFAM" id="SSF53067">
    <property type="entry name" value="Actin-like ATPase domain"/>
    <property type="match status" value="1"/>
</dbReference>
<organism evidence="2 3">
    <name type="scientific">Desulfacinum infernum DSM 9756</name>
    <dbReference type="NCBI Taxonomy" id="1121391"/>
    <lineage>
        <taxon>Bacteria</taxon>
        <taxon>Pseudomonadati</taxon>
        <taxon>Thermodesulfobacteriota</taxon>
        <taxon>Syntrophobacteria</taxon>
        <taxon>Syntrophobacterales</taxon>
        <taxon>Syntrophobacteraceae</taxon>
        <taxon>Desulfacinum</taxon>
    </lineage>
</organism>
<dbReference type="CDD" id="cd24047">
    <property type="entry name" value="ASKHA_NBD_EutJ"/>
    <property type="match status" value="1"/>
</dbReference>
<dbReference type="RefSeq" id="WP_073041908.1">
    <property type="nucleotide sequence ID" value="NZ_FQVB01000054.1"/>
</dbReference>
<dbReference type="STRING" id="1121391.SAMN02745206_03553"/>
<dbReference type="NCBIfam" id="NF011660">
    <property type="entry name" value="PRK15080.1"/>
    <property type="match status" value="1"/>
</dbReference>
<reference evidence="3" key="1">
    <citation type="submission" date="2016-11" db="EMBL/GenBank/DDBJ databases">
        <authorList>
            <person name="Varghese N."/>
            <person name="Submissions S."/>
        </authorList>
    </citation>
    <scope>NUCLEOTIDE SEQUENCE [LARGE SCALE GENOMIC DNA]</scope>
    <source>
        <strain evidence="3">DSM 9756</strain>
    </source>
</reference>
<dbReference type="GO" id="GO:0051301">
    <property type="term" value="P:cell division"/>
    <property type="evidence" value="ECO:0007669"/>
    <property type="project" value="InterPro"/>
</dbReference>
<dbReference type="Proteomes" id="UP000184076">
    <property type="component" value="Unassembled WGS sequence"/>
</dbReference>
<dbReference type="OrthoDB" id="306538at2"/>
<dbReference type="PANTHER" id="PTHR32432">
    <property type="entry name" value="CELL DIVISION PROTEIN FTSA-RELATED"/>
    <property type="match status" value="1"/>
</dbReference>
<feature type="domain" description="SHS2" evidence="1">
    <location>
        <begin position="32"/>
        <end position="135"/>
    </location>
</feature>
<dbReference type="InterPro" id="IPR043129">
    <property type="entry name" value="ATPase_NBD"/>
</dbReference>
<dbReference type="InterPro" id="IPR003494">
    <property type="entry name" value="SHS2_FtsA"/>
</dbReference>
<accession>A0A1M5IAE6</accession>
<dbReference type="SMART" id="SM00842">
    <property type="entry name" value="FtsA"/>
    <property type="match status" value="1"/>
</dbReference>
<dbReference type="EMBL" id="FQVB01000054">
    <property type="protein sequence ID" value="SHG25232.1"/>
    <property type="molecule type" value="Genomic_DNA"/>
</dbReference>
<dbReference type="Pfam" id="PF11104">
    <property type="entry name" value="PilM_2"/>
    <property type="match status" value="1"/>
</dbReference>
<name>A0A1M5IAE6_9BACT</name>
<proteinExistence type="predicted"/>
<evidence type="ECO:0000313" key="3">
    <source>
        <dbReference type="Proteomes" id="UP000184076"/>
    </source>
</evidence>
<dbReference type="InterPro" id="IPR013366">
    <property type="entry name" value="EutJ"/>
</dbReference>
<evidence type="ECO:0000313" key="2">
    <source>
        <dbReference type="EMBL" id="SHG25232.1"/>
    </source>
</evidence>
<dbReference type="NCBIfam" id="TIGR02529">
    <property type="entry name" value="EutJ"/>
    <property type="match status" value="1"/>
</dbReference>
<dbReference type="PANTHER" id="PTHR32432:SF3">
    <property type="entry name" value="ETHANOLAMINE UTILIZATION PROTEIN EUTJ"/>
    <property type="match status" value="1"/>
</dbReference>
<dbReference type="InterPro" id="IPR050696">
    <property type="entry name" value="FtsA/MreB"/>
</dbReference>
<dbReference type="Gene3D" id="3.30.420.40">
    <property type="match status" value="2"/>
</dbReference>
<dbReference type="AlphaFoldDB" id="A0A1M5IAE6"/>
<gene>
    <name evidence="2" type="ORF">SAMN02745206_03553</name>
</gene>
<sequence>MGKTWQEVNLLLDQADRILNCEDPAPHEGPFHVGVDLGTADVVLMVVDPRGRPLAAFLEWAQVVRDGVVVDFVGAVDIVRRLVEKAQARLGVEITRASTSFPPGTDPRLSTNILETAGLDVDRVVDEPSCVGHLLDLDKAAVVDIGGGTTGTAVLSRGRVIFSDDEPTGGTHITLVIAGRYGLSFHEAEERKLAADDPSILDLARPTLQRICDIVANHIAGRDVRRIILSGGTCCLEGIEAVFTRELGLPVKVPSRPLLLTPLAIASLAVE</sequence>
<protein>
    <submittedName>
        <fullName evidence="2">Ethanolamine utilization protein EutJ</fullName>
    </submittedName>
</protein>
<keyword evidence="3" id="KW-1185">Reference proteome</keyword>